<sequence>MNIPIELRQRIFGYLLPIKPIPARKPNSSPPVWLDILRANRQIHEECIQLLYGTGSFVIEICKDGLSMCYAPAAPQIYRPPPRIPTGPPTALQNHALQDYQMQLMLLEQQNKKRLTIEREQRERTGESSRPHATSVNGLMSSPPPLAPYHFSMIRSFILEIIVDDGNQVANFYNPDLPTDPAKLERTTFDFCDHLHKLVGRLQLQQLTRLQITMRVGENYSQWQEAVVRTRFLLQPFRRLRKIAQPDVLSVTIQPPGMQEMELLQHLPEYLHEWTSDLQSSRPSRQSPIFEAYWQLEDMLRMLKTHYRHDERLESMDDYLHGARVARENEDQETFGVIWGQVVNVYMDYLNYQREFQTNVAVTIDRINGLLVG</sequence>
<dbReference type="AlphaFoldDB" id="A0A8H7TH88"/>
<protein>
    <submittedName>
        <fullName evidence="2">Uncharacterized protein</fullName>
    </submittedName>
</protein>
<feature type="region of interest" description="Disordered" evidence="1">
    <location>
        <begin position="119"/>
        <end position="141"/>
    </location>
</feature>
<feature type="compositionally biased region" description="Polar residues" evidence="1">
    <location>
        <begin position="131"/>
        <end position="140"/>
    </location>
</feature>
<name>A0A8H7TH88_9HELO</name>
<accession>A0A8H7TH88</accession>
<dbReference type="OrthoDB" id="5600002at2759"/>
<organism evidence="2 3">
    <name type="scientific">Cadophora malorum</name>
    <dbReference type="NCBI Taxonomy" id="108018"/>
    <lineage>
        <taxon>Eukaryota</taxon>
        <taxon>Fungi</taxon>
        <taxon>Dikarya</taxon>
        <taxon>Ascomycota</taxon>
        <taxon>Pezizomycotina</taxon>
        <taxon>Leotiomycetes</taxon>
        <taxon>Helotiales</taxon>
        <taxon>Ploettnerulaceae</taxon>
        <taxon>Cadophora</taxon>
    </lineage>
</organism>
<dbReference type="EMBL" id="JAFJYH010000063">
    <property type="protein sequence ID" value="KAG4421564.1"/>
    <property type="molecule type" value="Genomic_DNA"/>
</dbReference>
<keyword evidence="3" id="KW-1185">Reference proteome</keyword>
<feature type="compositionally biased region" description="Basic and acidic residues" evidence="1">
    <location>
        <begin position="119"/>
        <end position="130"/>
    </location>
</feature>
<comment type="caution">
    <text evidence="2">The sequence shown here is derived from an EMBL/GenBank/DDBJ whole genome shotgun (WGS) entry which is preliminary data.</text>
</comment>
<gene>
    <name evidence="2" type="ORF">IFR04_005291</name>
</gene>
<dbReference type="Proteomes" id="UP000664132">
    <property type="component" value="Unassembled WGS sequence"/>
</dbReference>
<evidence type="ECO:0000313" key="2">
    <source>
        <dbReference type="EMBL" id="KAG4421564.1"/>
    </source>
</evidence>
<reference evidence="2" key="1">
    <citation type="submission" date="2021-02" db="EMBL/GenBank/DDBJ databases">
        <title>Genome sequence Cadophora malorum strain M34.</title>
        <authorList>
            <person name="Stefanovic E."/>
            <person name="Vu D."/>
            <person name="Scully C."/>
            <person name="Dijksterhuis J."/>
            <person name="Roader J."/>
            <person name="Houbraken J."/>
        </authorList>
    </citation>
    <scope>NUCLEOTIDE SEQUENCE</scope>
    <source>
        <strain evidence="2">M34</strain>
    </source>
</reference>
<evidence type="ECO:0000256" key="1">
    <source>
        <dbReference type="SAM" id="MobiDB-lite"/>
    </source>
</evidence>
<proteinExistence type="predicted"/>
<evidence type="ECO:0000313" key="3">
    <source>
        <dbReference type="Proteomes" id="UP000664132"/>
    </source>
</evidence>